<keyword evidence="2" id="KW-1185">Reference proteome</keyword>
<proteinExistence type="predicted"/>
<evidence type="ECO:0000313" key="2">
    <source>
        <dbReference type="Proteomes" id="UP000289437"/>
    </source>
</evidence>
<dbReference type="RefSeq" id="WP_128911007.1">
    <property type="nucleotide sequence ID" value="NZ_RDSM01000001.1"/>
</dbReference>
<evidence type="ECO:0008006" key="3">
    <source>
        <dbReference type="Google" id="ProtNLM"/>
    </source>
</evidence>
<name>A0A4Q0T1P6_9BACT</name>
<dbReference type="OrthoDB" id="5194822at2"/>
<accession>A0A4Q0T1P6</accession>
<reference evidence="2" key="2">
    <citation type="submission" date="2019-02" db="EMBL/GenBank/DDBJ databases">
        <title>Granulicella sibirica sp. nov., a psychrotolerant acidobacterium isolated from an organic soil layer in forested tundra, West Siberia.</title>
        <authorList>
            <person name="Oshkin I.Y."/>
            <person name="Kulichevskaya I.S."/>
            <person name="Rijpstra W.I.C."/>
            <person name="Sinninghe Damste J.S."/>
            <person name="Rakitin A.L."/>
            <person name="Ravin N.V."/>
            <person name="Dedysh S.N."/>
        </authorList>
    </citation>
    <scope>NUCLEOTIDE SEQUENCE [LARGE SCALE GENOMIC DNA]</scope>
    <source>
        <strain evidence="2">AF10</strain>
    </source>
</reference>
<sequence length="439" mass="49374">MPNPILDQERVAFLKARETEGKMLLPAWPRPIKELPVVHMEVSWVRFSTLNHRTRAEQLQAIRDSNNPTLFTADPLGPVAQEAQYKILAAQEGFEVLKEDLLARKQQEPAVLTADGILINGNRRSAALRNLYSNKPPHLDARYVKCLVLPDDATPAELLDLEAELQVARDFKEDYSWINEALLIEELYDREGKDYERVGARMHREASAVRQLHEKLQQVHQLVSLSGGARLHIDFKENESAFDELTKHIRNKSKDEADSVRSTYFLGTLSNVNYRRLRHLRRPDAARMVLNEIENDAALSPLLDVAPDAGRVIDLDDPLDAVLGADPRSNRLNDVLGLLATKKREETIDLPRGGTAVVQHLLDTLQSAINAAADEAEEEQKDQTTVTAPVVRTKKAVAELERALSALPRARTLTDWAEGDLDKQLDAVETLLSKLRMTE</sequence>
<dbReference type="AlphaFoldDB" id="A0A4Q0T1P6"/>
<reference evidence="1 2" key="1">
    <citation type="submission" date="2018-11" db="EMBL/GenBank/DDBJ databases">
        <authorList>
            <person name="Mardanov A.V."/>
            <person name="Ravin N.V."/>
            <person name="Dedysh S.N."/>
        </authorList>
    </citation>
    <scope>NUCLEOTIDE SEQUENCE [LARGE SCALE GENOMIC DNA]</scope>
    <source>
        <strain evidence="1 2">AF10</strain>
    </source>
</reference>
<protein>
    <recommendedName>
        <fullName evidence="3">ParB/Sulfiredoxin domain-containing protein</fullName>
    </recommendedName>
</protein>
<dbReference type="Proteomes" id="UP000289437">
    <property type="component" value="Unassembled WGS sequence"/>
</dbReference>
<organism evidence="1 2">
    <name type="scientific">Granulicella sibirica</name>
    <dbReference type="NCBI Taxonomy" id="2479048"/>
    <lineage>
        <taxon>Bacteria</taxon>
        <taxon>Pseudomonadati</taxon>
        <taxon>Acidobacteriota</taxon>
        <taxon>Terriglobia</taxon>
        <taxon>Terriglobales</taxon>
        <taxon>Acidobacteriaceae</taxon>
        <taxon>Granulicella</taxon>
    </lineage>
</organism>
<comment type="caution">
    <text evidence="1">The sequence shown here is derived from an EMBL/GenBank/DDBJ whole genome shotgun (WGS) entry which is preliminary data.</text>
</comment>
<dbReference type="EMBL" id="RDSM01000001">
    <property type="protein sequence ID" value="RXH56722.1"/>
    <property type="molecule type" value="Genomic_DNA"/>
</dbReference>
<gene>
    <name evidence="1" type="ORF">GRAN_0032</name>
</gene>
<evidence type="ECO:0000313" key="1">
    <source>
        <dbReference type="EMBL" id="RXH56722.1"/>
    </source>
</evidence>